<comment type="caution">
    <text evidence="1">The sequence shown here is derived from an EMBL/GenBank/DDBJ whole genome shotgun (WGS) entry which is preliminary data.</text>
</comment>
<name>A0AAV0KS49_9ROSI</name>
<gene>
    <name evidence="1" type="ORF">LITE_LOCUS20181</name>
</gene>
<evidence type="ECO:0000313" key="1">
    <source>
        <dbReference type="EMBL" id="CAI0425015.1"/>
    </source>
</evidence>
<keyword evidence="2" id="KW-1185">Reference proteome</keyword>
<evidence type="ECO:0000313" key="2">
    <source>
        <dbReference type="Proteomes" id="UP001154282"/>
    </source>
</evidence>
<dbReference type="Proteomes" id="UP001154282">
    <property type="component" value="Unassembled WGS sequence"/>
</dbReference>
<organism evidence="1 2">
    <name type="scientific">Linum tenue</name>
    <dbReference type="NCBI Taxonomy" id="586396"/>
    <lineage>
        <taxon>Eukaryota</taxon>
        <taxon>Viridiplantae</taxon>
        <taxon>Streptophyta</taxon>
        <taxon>Embryophyta</taxon>
        <taxon>Tracheophyta</taxon>
        <taxon>Spermatophyta</taxon>
        <taxon>Magnoliopsida</taxon>
        <taxon>eudicotyledons</taxon>
        <taxon>Gunneridae</taxon>
        <taxon>Pentapetalae</taxon>
        <taxon>rosids</taxon>
        <taxon>fabids</taxon>
        <taxon>Malpighiales</taxon>
        <taxon>Linaceae</taxon>
        <taxon>Linum</taxon>
    </lineage>
</organism>
<proteinExistence type="predicted"/>
<sequence length="130" mass="13985">MGYSTDGGFAAKLQEQFYQEEASASGSSSSSAVFDDRNIQAVMDLAVYNFRKVIPLPNKPNRTGQARFRRAPVPASASTSAVAVGVIPRSEKKIVQDQPGPSSYSAPMIVPPTTKQRYCTVSGGSEFKVY</sequence>
<dbReference type="EMBL" id="CAMGYJ010000005">
    <property type="protein sequence ID" value="CAI0425015.1"/>
    <property type="molecule type" value="Genomic_DNA"/>
</dbReference>
<reference evidence="1" key="1">
    <citation type="submission" date="2022-08" db="EMBL/GenBank/DDBJ databases">
        <authorList>
            <person name="Gutierrez-Valencia J."/>
        </authorList>
    </citation>
    <scope>NUCLEOTIDE SEQUENCE</scope>
</reference>
<dbReference type="AlphaFoldDB" id="A0AAV0KS49"/>
<protein>
    <submittedName>
        <fullName evidence="1">Uncharacterized protein</fullName>
    </submittedName>
</protein>
<accession>A0AAV0KS49</accession>